<dbReference type="Gene3D" id="1.10.287.950">
    <property type="entry name" value="Methyl-accepting chemotaxis protein"/>
    <property type="match status" value="1"/>
</dbReference>
<keyword evidence="7" id="KW-1133">Transmembrane helix</keyword>
<dbReference type="CDD" id="cd11386">
    <property type="entry name" value="MCP_signal"/>
    <property type="match status" value="1"/>
</dbReference>
<dbReference type="EMBL" id="CP034437">
    <property type="protein sequence ID" value="AZN42777.1"/>
    <property type="molecule type" value="Genomic_DNA"/>
</dbReference>
<dbReference type="OrthoDB" id="2513043at2"/>
<dbReference type="SMART" id="SM00304">
    <property type="entry name" value="HAMP"/>
    <property type="match status" value="1"/>
</dbReference>
<evidence type="ECO:0000256" key="4">
    <source>
        <dbReference type="ARBA" id="ARBA00023224"/>
    </source>
</evidence>
<dbReference type="SUPFAM" id="SSF58104">
    <property type="entry name" value="Methyl-accepting chemotaxis protein (MCP) signaling domain"/>
    <property type="match status" value="1"/>
</dbReference>
<evidence type="ECO:0000259" key="9">
    <source>
        <dbReference type="PROSITE" id="PS50885"/>
    </source>
</evidence>
<keyword evidence="3 7" id="KW-0472">Membrane</keyword>
<dbReference type="PROSITE" id="PS50885">
    <property type="entry name" value="HAMP"/>
    <property type="match status" value="1"/>
</dbReference>
<dbReference type="KEGG" id="palb:EJC50_26105"/>
<evidence type="ECO:0000313" key="11">
    <source>
        <dbReference type="Proteomes" id="UP000272528"/>
    </source>
</evidence>
<dbReference type="PROSITE" id="PS50111">
    <property type="entry name" value="CHEMOTAXIS_TRANSDUC_2"/>
    <property type="match status" value="1"/>
</dbReference>
<gene>
    <name evidence="10" type="ORF">EJC50_26105</name>
</gene>
<dbReference type="GO" id="GO:0004888">
    <property type="term" value="F:transmembrane signaling receptor activity"/>
    <property type="evidence" value="ECO:0007669"/>
    <property type="project" value="InterPro"/>
</dbReference>
<evidence type="ECO:0000256" key="2">
    <source>
        <dbReference type="ARBA" id="ARBA00022475"/>
    </source>
</evidence>
<accession>A0A3S9AAG8</accession>
<dbReference type="GO" id="GO:0005886">
    <property type="term" value="C:plasma membrane"/>
    <property type="evidence" value="ECO:0007669"/>
    <property type="project" value="UniProtKB-SubCell"/>
</dbReference>
<evidence type="ECO:0000259" key="8">
    <source>
        <dbReference type="PROSITE" id="PS50111"/>
    </source>
</evidence>
<dbReference type="InterPro" id="IPR003660">
    <property type="entry name" value="HAMP_dom"/>
</dbReference>
<keyword evidence="4 6" id="KW-0807">Transducer</keyword>
<evidence type="ECO:0000256" key="3">
    <source>
        <dbReference type="ARBA" id="ARBA00023136"/>
    </source>
</evidence>
<dbReference type="SMART" id="SM00283">
    <property type="entry name" value="MA"/>
    <property type="match status" value="1"/>
</dbReference>
<dbReference type="PRINTS" id="PR00260">
    <property type="entry name" value="CHEMTRNSDUCR"/>
</dbReference>
<evidence type="ECO:0000256" key="6">
    <source>
        <dbReference type="PROSITE-ProRule" id="PRU00284"/>
    </source>
</evidence>
<feature type="domain" description="Methyl-accepting transducer" evidence="8">
    <location>
        <begin position="276"/>
        <end position="519"/>
    </location>
</feature>
<reference evidence="11" key="1">
    <citation type="submission" date="2018-12" db="EMBL/GenBank/DDBJ databases">
        <title>Genome sequence of Peanibacillus sp.</title>
        <authorList>
            <person name="Subramani G."/>
            <person name="Srinivasan S."/>
            <person name="Kim M.K."/>
        </authorList>
    </citation>
    <scope>NUCLEOTIDE SEQUENCE [LARGE SCALE GENOMIC DNA]</scope>
    <source>
        <strain evidence="11">18JY67-1</strain>
    </source>
</reference>
<proteinExistence type="inferred from homology"/>
<feature type="transmembrane region" description="Helical" evidence="7">
    <location>
        <begin position="196"/>
        <end position="217"/>
    </location>
</feature>
<dbReference type="PANTHER" id="PTHR32089">
    <property type="entry name" value="METHYL-ACCEPTING CHEMOTAXIS PROTEIN MCPB"/>
    <property type="match status" value="1"/>
</dbReference>
<keyword evidence="2" id="KW-1003">Cell membrane</keyword>
<evidence type="ECO:0000256" key="7">
    <source>
        <dbReference type="SAM" id="Phobius"/>
    </source>
</evidence>
<dbReference type="InterPro" id="IPR004090">
    <property type="entry name" value="Chemotax_Me-accpt_rcpt"/>
</dbReference>
<name>A0A3S9AAG8_9BACL</name>
<protein>
    <submittedName>
        <fullName evidence="10">Methyl-accepting chemotaxis protein</fullName>
    </submittedName>
</protein>
<dbReference type="InterPro" id="IPR004089">
    <property type="entry name" value="MCPsignal_dom"/>
</dbReference>
<keyword evidence="11" id="KW-1185">Reference proteome</keyword>
<comment type="similarity">
    <text evidence="5">Belongs to the methyl-accepting chemotaxis (MCP) protein family.</text>
</comment>
<dbReference type="GO" id="GO:0007165">
    <property type="term" value="P:signal transduction"/>
    <property type="evidence" value="ECO:0007669"/>
    <property type="project" value="UniProtKB-KW"/>
</dbReference>
<evidence type="ECO:0000256" key="1">
    <source>
        <dbReference type="ARBA" id="ARBA00004236"/>
    </source>
</evidence>
<dbReference type="FunFam" id="1.10.287.950:FF:000001">
    <property type="entry name" value="Methyl-accepting chemotaxis sensory transducer"/>
    <property type="match status" value="1"/>
</dbReference>
<evidence type="ECO:0000313" key="10">
    <source>
        <dbReference type="EMBL" id="AZN42777.1"/>
    </source>
</evidence>
<keyword evidence="7" id="KW-0812">Transmembrane</keyword>
<evidence type="ECO:0000256" key="5">
    <source>
        <dbReference type="ARBA" id="ARBA00029447"/>
    </source>
</evidence>
<dbReference type="Proteomes" id="UP000272528">
    <property type="component" value="Chromosome"/>
</dbReference>
<dbReference type="GO" id="GO:0006935">
    <property type="term" value="P:chemotaxis"/>
    <property type="evidence" value="ECO:0007669"/>
    <property type="project" value="InterPro"/>
</dbReference>
<feature type="domain" description="HAMP" evidence="9">
    <location>
        <begin position="218"/>
        <end position="271"/>
    </location>
</feature>
<dbReference type="AlphaFoldDB" id="A0A3S9AAG8"/>
<dbReference type="PANTHER" id="PTHR32089:SF112">
    <property type="entry name" value="LYSOZYME-LIKE PROTEIN-RELATED"/>
    <property type="match status" value="1"/>
</dbReference>
<dbReference type="CDD" id="cd06225">
    <property type="entry name" value="HAMP"/>
    <property type="match status" value="1"/>
</dbReference>
<dbReference type="Pfam" id="PF00672">
    <property type="entry name" value="HAMP"/>
    <property type="match status" value="1"/>
</dbReference>
<dbReference type="Pfam" id="PF00015">
    <property type="entry name" value="MCPsignal"/>
    <property type="match status" value="1"/>
</dbReference>
<comment type="subcellular location">
    <subcellularLocation>
        <location evidence="1">Cell membrane</location>
    </subcellularLocation>
</comment>
<organism evidence="10 11">
    <name type="scientific">Paenibacillus albus</name>
    <dbReference type="NCBI Taxonomy" id="2495582"/>
    <lineage>
        <taxon>Bacteria</taxon>
        <taxon>Bacillati</taxon>
        <taxon>Bacillota</taxon>
        <taxon>Bacilli</taxon>
        <taxon>Bacillales</taxon>
        <taxon>Paenibacillaceae</taxon>
        <taxon>Paenibacillus</taxon>
    </lineage>
</organism>
<sequence>MSRIKLSMGAKLVLIILTILLVFGVSTMGIVYSKIKASNIASMKTGLHAYTLMLGENVELSKVNSIIDNPTKDNPDVQAMNKEFDRMIGEMDGTIANIYLVTLKDGKTYFPVMSSSLMVGDFTYGSEYVGDASFDTPAEDTFKTKEIQASDIIKDKFGTWISGFFPIQDDIGDVVALYAIDIDVSKTNAKAMNETLSLLLMIVAFLIVSAVIVYFFVTRMIKPVVKLTSISQQLAAGDFTFDRLEIVSKDEVGALSQNFNEMVDNMSRLISQIMLNSEQVAAAAEEISASTEEMAQGSTQQAESSQVMFELFTTFLDAIQLSSQRAKEAAELSRQAEGIAQNGGKVMHNSIESMNEVSEQMALLVSDSKQIGEIVAVIEDIAEQTNLLALNAAIEAARAGEQGRGFGVVAEEVRKLAERSGEATKQIGGIIRGIQANTEKTVRAVEEGVSQSQRTRKAFEDIELKVGETSLRVYEIAEASVSQQSGASEFKLMIESIAASSEEGAASAIETASATQSLAQTAEKMNESISAFKVNR</sequence>
<dbReference type="RefSeq" id="WP_126018779.1">
    <property type="nucleotide sequence ID" value="NZ_CP034437.1"/>
</dbReference>